<dbReference type="InterPro" id="IPR058647">
    <property type="entry name" value="BSH_CzcB-like"/>
</dbReference>
<dbReference type="Gene3D" id="2.40.30.170">
    <property type="match status" value="1"/>
</dbReference>
<dbReference type="GO" id="GO:1990281">
    <property type="term" value="C:efflux pump complex"/>
    <property type="evidence" value="ECO:0007669"/>
    <property type="project" value="TreeGrafter"/>
</dbReference>
<dbReference type="AlphaFoldDB" id="A0A4Z0LYP5"/>
<gene>
    <name evidence="5" type="ORF">E4634_13300</name>
</gene>
<comment type="caution">
    <text evidence="5">The sequence shown here is derived from an EMBL/GenBank/DDBJ whole genome shotgun (WGS) entry which is preliminary data.</text>
</comment>
<evidence type="ECO:0000313" key="5">
    <source>
        <dbReference type="EMBL" id="TGD72503.1"/>
    </source>
</evidence>
<keyword evidence="6" id="KW-1185">Reference proteome</keyword>
<dbReference type="NCBIfam" id="TIGR01730">
    <property type="entry name" value="RND_mfp"/>
    <property type="match status" value="1"/>
</dbReference>
<keyword evidence="2" id="KW-0175">Coiled coil</keyword>
<reference evidence="5 6" key="1">
    <citation type="submission" date="2019-04" db="EMBL/GenBank/DDBJ databases">
        <title>Taxonomy of novel Haliea sp. from mangrove soil of West Coast of India.</title>
        <authorList>
            <person name="Verma A."/>
            <person name="Kumar P."/>
            <person name="Krishnamurthi S."/>
        </authorList>
    </citation>
    <scope>NUCLEOTIDE SEQUENCE [LARGE SCALE GENOMIC DNA]</scope>
    <source>
        <strain evidence="5 6">SAOS-164</strain>
    </source>
</reference>
<name>A0A4Z0LYP5_9GAMM</name>
<evidence type="ECO:0000259" key="3">
    <source>
        <dbReference type="Pfam" id="PF25954"/>
    </source>
</evidence>
<evidence type="ECO:0000256" key="2">
    <source>
        <dbReference type="SAM" id="Coils"/>
    </source>
</evidence>
<dbReference type="Gene3D" id="1.10.287.470">
    <property type="entry name" value="Helix hairpin bin"/>
    <property type="match status" value="1"/>
</dbReference>
<comment type="similarity">
    <text evidence="1">Belongs to the membrane fusion protein (MFP) (TC 8.A.1) family.</text>
</comment>
<dbReference type="Pfam" id="PF25973">
    <property type="entry name" value="BSH_CzcB"/>
    <property type="match status" value="1"/>
</dbReference>
<dbReference type="SUPFAM" id="SSF111369">
    <property type="entry name" value="HlyD-like secretion proteins"/>
    <property type="match status" value="1"/>
</dbReference>
<evidence type="ECO:0000259" key="4">
    <source>
        <dbReference type="Pfam" id="PF25973"/>
    </source>
</evidence>
<dbReference type="EMBL" id="SRLE01000009">
    <property type="protein sequence ID" value="TGD72503.1"/>
    <property type="molecule type" value="Genomic_DNA"/>
</dbReference>
<dbReference type="RefSeq" id="WP_135444680.1">
    <property type="nucleotide sequence ID" value="NZ_SRLE01000009.1"/>
</dbReference>
<dbReference type="Gene3D" id="2.40.420.20">
    <property type="match status" value="1"/>
</dbReference>
<dbReference type="Gene3D" id="2.40.50.100">
    <property type="match status" value="1"/>
</dbReference>
<evidence type="ECO:0000256" key="1">
    <source>
        <dbReference type="ARBA" id="ARBA00009477"/>
    </source>
</evidence>
<feature type="coiled-coil region" evidence="2">
    <location>
        <begin position="100"/>
        <end position="179"/>
    </location>
</feature>
<organism evidence="5 6">
    <name type="scientific">Mangrovimicrobium sediminis</name>
    <dbReference type="NCBI Taxonomy" id="2562682"/>
    <lineage>
        <taxon>Bacteria</taxon>
        <taxon>Pseudomonadati</taxon>
        <taxon>Pseudomonadota</taxon>
        <taxon>Gammaproteobacteria</taxon>
        <taxon>Cellvibrionales</taxon>
        <taxon>Halieaceae</taxon>
        <taxon>Mangrovimicrobium</taxon>
    </lineage>
</organism>
<dbReference type="Pfam" id="PF25954">
    <property type="entry name" value="Beta-barrel_RND_2"/>
    <property type="match status" value="1"/>
</dbReference>
<dbReference type="Proteomes" id="UP000298050">
    <property type="component" value="Unassembled WGS sequence"/>
</dbReference>
<dbReference type="PANTHER" id="PTHR30469">
    <property type="entry name" value="MULTIDRUG RESISTANCE PROTEIN MDTA"/>
    <property type="match status" value="1"/>
</dbReference>
<dbReference type="OrthoDB" id="5730196at2"/>
<dbReference type="InterPro" id="IPR058792">
    <property type="entry name" value="Beta-barrel_RND_2"/>
</dbReference>
<feature type="domain" description="CusB-like beta-barrel" evidence="3">
    <location>
        <begin position="214"/>
        <end position="283"/>
    </location>
</feature>
<dbReference type="PANTHER" id="PTHR30469:SF15">
    <property type="entry name" value="HLYD FAMILY OF SECRETION PROTEINS"/>
    <property type="match status" value="1"/>
</dbReference>
<proteinExistence type="inferred from homology"/>
<dbReference type="InterPro" id="IPR006143">
    <property type="entry name" value="RND_pump_MFP"/>
</dbReference>
<accession>A0A4Z0LYP5</accession>
<feature type="domain" description="CzcB-like barrel-sandwich hybrid" evidence="4">
    <location>
        <begin position="69"/>
        <end position="203"/>
    </location>
</feature>
<sequence>MKKLLMPLLAIIVLLLMVAWMAGAFRDKIEPGLADAAAVNASDAVAAVQESAPYSESVPASVEAKEATIISSRLLARITAIEVRAGDFVDEGQLLLTLEKKDLLARAQQARDRIRAVEARLTEARQNLTRAEELHKRGLIAVADRDAARADAASLEAELASARQALEEAETAVAFSEIRSPIAGRVVDRFAEPGDTASPGEKLLSLYNPFSLRVEARVREQLALSLEQGQMLEVQVPSLEATYQAKIEEIVPAADPGSRSFLVKAILPSEKRLLPGMYARVRVPAGERERLLVPVERVGHVGQLDVVWVAEGDKTVRRFVRLGRETGDGLVEVISGLSAGDKLLPQP</sequence>
<protein>
    <submittedName>
        <fullName evidence="5">Efflux RND transporter periplasmic adaptor subunit</fullName>
    </submittedName>
</protein>
<evidence type="ECO:0000313" key="6">
    <source>
        <dbReference type="Proteomes" id="UP000298050"/>
    </source>
</evidence>
<dbReference type="GO" id="GO:0015562">
    <property type="term" value="F:efflux transmembrane transporter activity"/>
    <property type="evidence" value="ECO:0007669"/>
    <property type="project" value="TreeGrafter"/>
</dbReference>